<evidence type="ECO:0000256" key="1">
    <source>
        <dbReference type="NCBIfam" id="TIGR00502"/>
    </source>
</evidence>
<dbReference type="GO" id="GO:0004342">
    <property type="term" value="F:glucosamine-6-phosphate deaminase activity"/>
    <property type="evidence" value="ECO:0007669"/>
    <property type="project" value="UniProtKB-UniRule"/>
</dbReference>
<dbReference type="GO" id="GO:0006046">
    <property type="term" value="P:N-acetylglucosamine catabolic process"/>
    <property type="evidence" value="ECO:0007669"/>
    <property type="project" value="UniProtKB-UniRule"/>
</dbReference>
<dbReference type="AlphaFoldDB" id="A0A517PEV7"/>
<dbReference type="RefSeq" id="WP_242688049.1">
    <property type="nucleotide sequence ID" value="NZ_CP036265.1"/>
</dbReference>
<reference evidence="3 4" key="1">
    <citation type="submission" date="2019-02" db="EMBL/GenBank/DDBJ databases">
        <title>Deep-cultivation of Planctomycetes and their phenomic and genomic characterization uncovers novel biology.</title>
        <authorList>
            <person name="Wiegand S."/>
            <person name="Jogler M."/>
            <person name="Boedeker C."/>
            <person name="Pinto D."/>
            <person name="Vollmers J."/>
            <person name="Rivas-Marin E."/>
            <person name="Kohn T."/>
            <person name="Peeters S.H."/>
            <person name="Heuer A."/>
            <person name="Rast P."/>
            <person name="Oberbeckmann S."/>
            <person name="Bunk B."/>
            <person name="Jeske O."/>
            <person name="Meyerdierks A."/>
            <person name="Storesund J.E."/>
            <person name="Kallscheuer N."/>
            <person name="Luecker S."/>
            <person name="Lage O.M."/>
            <person name="Pohl T."/>
            <person name="Merkel B.J."/>
            <person name="Hornburger P."/>
            <person name="Mueller R.-W."/>
            <person name="Bruemmer F."/>
            <person name="Labrenz M."/>
            <person name="Spormann A.M."/>
            <person name="Op den Camp H."/>
            <person name="Overmann J."/>
            <person name="Amann R."/>
            <person name="Jetten M.S.M."/>
            <person name="Mascher T."/>
            <person name="Medema M.H."/>
            <person name="Devos D.P."/>
            <person name="Kaster A.-K."/>
            <person name="Ovreas L."/>
            <person name="Rohde M."/>
            <person name="Galperin M.Y."/>
            <person name="Jogler C."/>
        </authorList>
    </citation>
    <scope>NUCLEOTIDE SEQUENCE [LARGE SCALE GENOMIC DNA]</scope>
    <source>
        <strain evidence="3 4">CA12</strain>
    </source>
</reference>
<dbReference type="Pfam" id="PF01182">
    <property type="entry name" value="Glucosamine_iso"/>
    <property type="match status" value="1"/>
</dbReference>
<dbReference type="InterPro" id="IPR052960">
    <property type="entry name" value="GlcN6P_deaminase-like"/>
</dbReference>
<dbReference type="Gene3D" id="3.40.50.1360">
    <property type="match status" value="1"/>
</dbReference>
<accession>A0A517PEV7</accession>
<dbReference type="InterPro" id="IPR006148">
    <property type="entry name" value="Glc/Gal-6P_isomerase"/>
</dbReference>
<dbReference type="PANTHER" id="PTHR42892">
    <property type="entry name" value="GLUCOSAMINE-6-PHOSPHATE DEAMINASE-LIKE PROTEIN BT_0258-RELATED"/>
    <property type="match status" value="1"/>
</dbReference>
<feature type="domain" description="Glucosamine/galactosamine-6-phosphate isomerase" evidence="2">
    <location>
        <begin position="25"/>
        <end position="243"/>
    </location>
</feature>
<dbReference type="SUPFAM" id="SSF100950">
    <property type="entry name" value="NagB/RpiA/CoA transferase-like"/>
    <property type="match status" value="1"/>
</dbReference>
<sequence length="624" mass="69313">MPHPLPLTRVPALLFDSAADADSHAALVVAGLVRERNSGGQRTVLGLPTGSTPIGVYRELIRLHQEEGLDFSKVVTFNLDEYWPMPPEDRHSYHHFMRETFFDHVNIKPENAHLPPGNVPRRDVDAACAEYEAKIRKAGGIDLQLLGIGRTGHVGFNEPGSPADGRTRFVTLDPLTRADAAPGFFGEENVPLHALTMGVGTIREARKILILALGEHKAPVVRSALEDAPTDRVPATLLNGHQDLTYLLDRGAAAELTTIKMPWRTGPIDWDDRTETKAVVWVSEQAGKALTKLQTRDLLEHDLHELLRERGPVEALRNRVFDRLDATLCTHPAGDGAQKKKTVLVFSPHPDDDVISMGGTLILLCDHGHEVHVAYQTSGATAVFDHDVRRHLDFVNAFGNLFDVAPLVNADAGEELPERLIAALADKPPGEPDSPEVWKLKALIRRTEAVAAAEEAGVPRRRCHFQNLPFYETGRVKKQPISDADVQNTVELLRAVQPDQVYLAGDLRDPHGTHRRCARVVGRALEAVQAEGLDPEVWRYRGAWQEFEPHEIDRAVPISPEVTARKRRAIFKHETQKDRPVFPGHDDREFWVRAEERTKATAAAFDALGLPEHFAIEAFARGPR</sequence>
<dbReference type="GO" id="GO:0005975">
    <property type="term" value="P:carbohydrate metabolic process"/>
    <property type="evidence" value="ECO:0007669"/>
    <property type="project" value="InterPro"/>
</dbReference>
<evidence type="ECO:0000313" key="3">
    <source>
        <dbReference type="EMBL" id="QDT17906.1"/>
    </source>
</evidence>
<dbReference type="NCBIfam" id="TIGR00502">
    <property type="entry name" value="nagB"/>
    <property type="match status" value="1"/>
</dbReference>
<gene>
    <name evidence="3" type="primary">nagB_2</name>
    <name evidence="3" type="ORF">CA12_40430</name>
</gene>
<dbReference type="CDD" id="cd01399">
    <property type="entry name" value="GlcN6P_deaminase"/>
    <property type="match status" value="1"/>
</dbReference>
<evidence type="ECO:0000259" key="2">
    <source>
        <dbReference type="Pfam" id="PF01182"/>
    </source>
</evidence>
<keyword evidence="4" id="KW-1185">Reference proteome</keyword>
<name>A0A517PEV7_9PLAN</name>
<dbReference type="Pfam" id="PF02585">
    <property type="entry name" value="PIG-L"/>
    <property type="match status" value="1"/>
</dbReference>
<dbReference type="KEGG" id="acaf:CA12_40430"/>
<dbReference type="InterPro" id="IPR004547">
    <property type="entry name" value="Glucosamine6P_isomerase"/>
</dbReference>
<dbReference type="InterPro" id="IPR037171">
    <property type="entry name" value="NagB/RpiA_transferase-like"/>
</dbReference>
<protein>
    <recommendedName>
        <fullName evidence="1">Glucosamine-6-phosphate deaminase</fullName>
        <ecNumber evidence="1">3.5.99.6</ecNumber>
    </recommendedName>
</protein>
<dbReference type="PANTHER" id="PTHR42892:SF1">
    <property type="entry name" value="GLUCOSAMINE-6-PHOSPHATE ISOMERASE"/>
    <property type="match status" value="1"/>
</dbReference>
<dbReference type="InterPro" id="IPR024078">
    <property type="entry name" value="LmbE-like_dom_sf"/>
</dbReference>
<dbReference type="NCBIfam" id="NF002557">
    <property type="entry name" value="PRK02122.1"/>
    <property type="match status" value="1"/>
</dbReference>
<organism evidence="3 4">
    <name type="scientific">Alienimonas californiensis</name>
    <dbReference type="NCBI Taxonomy" id="2527989"/>
    <lineage>
        <taxon>Bacteria</taxon>
        <taxon>Pseudomonadati</taxon>
        <taxon>Planctomycetota</taxon>
        <taxon>Planctomycetia</taxon>
        <taxon>Planctomycetales</taxon>
        <taxon>Planctomycetaceae</taxon>
        <taxon>Alienimonas</taxon>
    </lineage>
</organism>
<evidence type="ECO:0000313" key="4">
    <source>
        <dbReference type="Proteomes" id="UP000318741"/>
    </source>
</evidence>
<dbReference type="Proteomes" id="UP000318741">
    <property type="component" value="Chromosome"/>
</dbReference>
<dbReference type="SUPFAM" id="SSF102588">
    <property type="entry name" value="LmbE-like"/>
    <property type="match status" value="1"/>
</dbReference>
<dbReference type="InterPro" id="IPR003737">
    <property type="entry name" value="GlcNAc_PI_deacetylase-related"/>
</dbReference>
<proteinExistence type="predicted"/>
<dbReference type="EMBL" id="CP036265">
    <property type="protein sequence ID" value="QDT17906.1"/>
    <property type="molecule type" value="Genomic_DNA"/>
</dbReference>
<keyword evidence="3" id="KW-0378">Hydrolase</keyword>
<dbReference type="EC" id="3.5.99.6" evidence="1"/>
<dbReference type="Gene3D" id="3.40.50.10320">
    <property type="entry name" value="LmbE-like"/>
    <property type="match status" value="1"/>
</dbReference>